<keyword evidence="3" id="KW-1185">Reference proteome</keyword>
<accession>A0AAW1L1R3</accession>
<evidence type="ECO:0000313" key="3">
    <source>
        <dbReference type="Proteomes" id="UP001458880"/>
    </source>
</evidence>
<dbReference type="EMBL" id="JASPKY010000168">
    <property type="protein sequence ID" value="KAK9728649.1"/>
    <property type="molecule type" value="Genomic_DNA"/>
</dbReference>
<dbReference type="AlphaFoldDB" id="A0AAW1L1R3"/>
<reference evidence="2 3" key="1">
    <citation type="journal article" date="2024" name="BMC Genomics">
        <title>De novo assembly and annotation of Popillia japonica's genome with initial clues to its potential as an invasive pest.</title>
        <authorList>
            <person name="Cucini C."/>
            <person name="Boschi S."/>
            <person name="Funari R."/>
            <person name="Cardaioli E."/>
            <person name="Iannotti N."/>
            <person name="Marturano G."/>
            <person name="Paoli F."/>
            <person name="Bruttini M."/>
            <person name="Carapelli A."/>
            <person name="Frati F."/>
            <person name="Nardi F."/>
        </authorList>
    </citation>
    <scope>NUCLEOTIDE SEQUENCE [LARGE SCALE GENOMIC DNA]</scope>
    <source>
        <strain evidence="2">DMR45628</strain>
    </source>
</reference>
<sequence>MFLLGKLLIIHLFIVIINADDEVSQCESKTDECTDNTKNIYTIAATNATIAVPGENLKCLFVIIRSNKIFNKINSNLTIFSL</sequence>
<feature type="signal peptide" evidence="1">
    <location>
        <begin position="1"/>
        <end position="19"/>
    </location>
</feature>
<gene>
    <name evidence="2" type="ORF">QE152_g17114</name>
</gene>
<organism evidence="2 3">
    <name type="scientific">Popillia japonica</name>
    <name type="common">Japanese beetle</name>
    <dbReference type="NCBI Taxonomy" id="7064"/>
    <lineage>
        <taxon>Eukaryota</taxon>
        <taxon>Metazoa</taxon>
        <taxon>Ecdysozoa</taxon>
        <taxon>Arthropoda</taxon>
        <taxon>Hexapoda</taxon>
        <taxon>Insecta</taxon>
        <taxon>Pterygota</taxon>
        <taxon>Neoptera</taxon>
        <taxon>Endopterygota</taxon>
        <taxon>Coleoptera</taxon>
        <taxon>Polyphaga</taxon>
        <taxon>Scarabaeiformia</taxon>
        <taxon>Scarabaeidae</taxon>
        <taxon>Rutelinae</taxon>
        <taxon>Popillia</taxon>
    </lineage>
</organism>
<protein>
    <submittedName>
        <fullName evidence="2">Uncharacterized protein</fullName>
    </submittedName>
</protein>
<feature type="chain" id="PRO_5043318071" evidence="1">
    <location>
        <begin position="20"/>
        <end position="82"/>
    </location>
</feature>
<evidence type="ECO:0000313" key="2">
    <source>
        <dbReference type="EMBL" id="KAK9728649.1"/>
    </source>
</evidence>
<name>A0AAW1L1R3_POPJA</name>
<proteinExistence type="predicted"/>
<keyword evidence="1" id="KW-0732">Signal</keyword>
<comment type="caution">
    <text evidence="2">The sequence shown here is derived from an EMBL/GenBank/DDBJ whole genome shotgun (WGS) entry which is preliminary data.</text>
</comment>
<dbReference type="Proteomes" id="UP001458880">
    <property type="component" value="Unassembled WGS sequence"/>
</dbReference>
<evidence type="ECO:0000256" key="1">
    <source>
        <dbReference type="SAM" id="SignalP"/>
    </source>
</evidence>